<keyword evidence="1" id="KW-1133">Transmembrane helix</keyword>
<evidence type="ECO:0000256" key="1">
    <source>
        <dbReference type="SAM" id="Phobius"/>
    </source>
</evidence>
<dbReference type="AlphaFoldDB" id="A0A0T5Z9S7"/>
<organism evidence="2 3">
    <name type="scientific">endosymbiont of Ridgeia piscesae</name>
    <dbReference type="NCBI Taxonomy" id="54398"/>
    <lineage>
        <taxon>Bacteria</taxon>
        <taxon>Pseudomonadati</taxon>
        <taxon>Pseudomonadota</taxon>
        <taxon>Gammaproteobacteria</taxon>
        <taxon>sulfur-oxidizing symbionts</taxon>
    </lineage>
</organism>
<reference evidence="2 3" key="1">
    <citation type="submission" date="2015-11" db="EMBL/GenBank/DDBJ databases">
        <title>The genome of Candidatus Endoriftia persephone in Ridgeia piscesae and population structure of the North Eastern Pacific vestimentiferan symbionts.</title>
        <authorList>
            <person name="Perez M."/>
            <person name="Juniper K.S."/>
        </authorList>
    </citation>
    <scope>NUCLEOTIDE SEQUENCE [LARGE SCALE GENOMIC DNA]</scope>
    <source>
        <strain evidence="2">Ind10</strain>
    </source>
</reference>
<accession>A0A0T5Z9S7</accession>
<dbReference type="EMBL" id="LMXI01000165">
    <property type="protein sequence ID" value="KRT59334.1"/>
    <property type="molecule type" value="Genomic_DNA"/>
</dbReference>
<evidence type="ECO:0000313" key="2">
    <source>
        <dbReference type="EMBL" id="KRT59334.1"/>
    </source>
</evidence>
<feature type="transmembrane region" description="Helical" evidence="1">
    <location>
        <begin position="14"/>
        <end position="35"/>
    </location>
</feature>
<keyword evidence="1" id="KW-0472">Membrane</keyword>
<comment type="caution">
    <text evidence="2">The sequence shown here is derived from an EMBL/GenBank/DDBJ whole genome shotgun (WGS) entry which is preliminary data.</text>
</comment>
<protein>
    <submittedName>
        <fullName evidence="2">Uncharacterized protein</fullName>
    </submittedName>
</protein>
<gene>
    <name evidence="2" type="ORF">Ga0076813_15293</name>
</gene>
<name>A0A0T5Z9S7_9GAMM</name>
<dbReference type="STRING" id="54398.Ga0074115_1071"/>
<keyword evidence="1" id="KW-0812">Transmembrane</keyword>
<evidence type="ECO:0000313" key="3">
    <source>
        <dbReference type="Proteomes" id="UP000051276"/>
    </source>
</evidence>
<proteinExistence type="predicted"/>
<dbReference type="Proteomes" id="UP000051276">
    <property type="component" value="Unassembled WGS sequence"/>
</dbReference>
<sequence>MWPRIEGYAMNADAVFWGSIISVVICVVIIIFLGFKVSALIKGDAEKHK</sequence>
<dbReference type="RefSeq" id="WP_157292672.1">
    <property type="nucleotide sequence ID" value="NZ_KQ557122.1"/>
</dbReference>